<dbReference type="InterPro" id="IPR020095">
    <property type="entry name" value="PsdUridine_synth_TruA_C"/>
</dbReference>
<dbReference type="InterPro" id="IPR001406">
    <property type="entry name" value="PsdUridine_synth_TruA"/>
</dbReference>
<dbReference type="PANTHER" id="PTHR11142:SF0">
    <property type="entry name" value="TRNA PSEUDOURIDINE SYNTHASE-LIKE 1"/>
    <property type="match status" value="1"/>
</dbReference>
<evidence type="ECO:0000259" key="8">
    <source>
        <dbReference type="Pfam" id="PF01416"/>
    </source>
</evidence>
<comment type="subunit">
    <text evidence="4">Homodimer.</text>
</comment>
<gene>
    <name evidence="4 9" type="primary">truA</name>
    <name evidence="9" type="ORF">IAA86_01405</name>
</gene>
<dbReference type="InterPro" id="IPR020103">
    <property type="entry name" value="PsdUridine_synth_cat_dom_sf"/>
</dbReference>
<evidence type="ECO:0000256" key="4">
    <source>
        <dbReference type="HAMAP-Rule" id="MF_00171"/>
    </source>
</evidence>
<feature type="domain" description="Pseudouridine synthase I TruA alpha/beta" evidence="8">
    <location>
        <begin position="10"/>
        <end position="103"/>
    </location>
</feature>
<dbReference type="HAMAP" id="MF_00171">
    <property type="entry name" value="TruA"/>
    <property type="match status" value="1"/>
</dbReference>
<keyword evidence="3 4" id="KW-0413">Isomerase</keyword>
<evidence type="ECO:0000313" key="10">
    <source>
        <dbReference type="Proteomes" id="UP000886865"/>
    </source>
</evidence>
<comment type="function">
    <text evidence="4">Formation of pseudouridine at positions 38, 39 and 40 in the anticodon stem and loop of transfer RNAs.</text>
</comment>
<evidence type="ECO:0000313" key="9">
    <source>
        <dbReference type="EMBL" id="HIS73660.1"/>
    </source>
</evidence>
<dbReference type="GO" id="GO:0003723">
    <property type="term" value="F:RNA binding"/>
    <property type="evidence" value="ECO:0007669"/>
    <property type="project" value="InterPro"/>
</dbReference>
<evidence type="ECO:0000256" key="3">
    <source>
        <dbReference type="ARBA" id="ARBA00023235"/>
    </source>
</evidence>
<proteinExistence type="inferred from homology"/>
<dbReference type="EC" id="5.4.99.12" evidence="4"/>
<dbReference type="SUPFAM" id="SSF55120">
    <property type="entry name" value="Pseudouridine synthase"/>
    <property type="match status" value="1"/>
</dbReference>
<sequence length="264" mass="30303">MTIRYVLKIQYLGENYRGSQKQPNGNTIQNKLEEALCTLIKKDIRTIFSGRTDSGVSARCQSVHFDIEFEILDKLKFLKSLNAILPDDIRVFNIEKTDECFHVQKSAKFRHYKYVIRNHFCDDVFDKCVLHYPYKLDANRMDAALAYLVGVHDFSAFKSKSDNPACLCEIYLAQARRSSDNKYVIIDIIGNRFLYNMVRTIVGTLLLIEKNNLEPLSMLEILKSKDRSRAGITAPAVGLTLESVGYNNCLEYIKTNKNIGKVHK</sequence>
<dbReference type="CDD" id="cd02570">
    <property type="entry name" value="PseudoU_synth_EcTruA"/>
    <property type="match status" value="1"/>
</dbReference>
<comment type="caution">
    <text evidence="4">Lacks conserved residue(s) required for the propagation of feature annotation.</text>
</comment>
<dbReference type="NCBIfam" id="TIGR00071">
    <property type="entry name" value="hisT_truA"/>
    <property type="match status" value="1"/>
</dbReference>
<reference evidence="9" key="2">
    <citation type="journal article" date="2021" name="PeerJ">
        <title>Extensive microbial diversity within the chicken gut microbiome revealed by metagenomics and culture.</title>
        <authorList>
            <person name="Gilroy R."/>
            <person name="Ravi A."/>
            <person name="Getino M."/>
            <person name="Pursley I."/>
            <person name="Horton D.L."/>
            <person name="Alikhan N.F."/>
            <person name="Baker D."/>
            <person name="Gharbi K."/>
            <person name="Hall N."/>
            <person name="Watson M."/>
            <person name="Adriaenssens E.M."/>
            <person name="Foster-Nyarko E."/>
            <person name="Jarju S."/>
            <person name="Secka A."/>
            <person name="Antonio M."/>
            <person name="Oren A."/>
            <person name="Chaudhuri R.R."/>
            <person name="La Ragione R."/>
            <person name="Hildebrand F."/>
            <person name="Pallen M.J."/>
        </authorList>
    </citation>
    <scope>NUCLEOTIDE SEQUENCE</scope>
    <source>
        <strain evidence="9">CHK152-2871</strain>
    </source>
</reference>
<keyword evidence="2 4" id="KW-0819">tRNA processing</keyword>
<organism evidence="9 10">
    <name type="scientific">Candidatus Galligastranaerophilus intestinavium</name>
    <dbReference type="NCBI Taxonomy" id="2840836"/>
    <lineage>
        <taxon>Bacteria</taxon>
        <taxon>Candidatus Galligastranaerophilus</taxon>
    </lineage>
</organism>
<dbReference type="PIRSF" id="PIRSF001430">
    <property type="entry name" value="tRNA_psdUrid_synth"/>
    <property type="match status" value="1"/>
</dbReference>
<feature type="domain" description="Pseudouridine synthase I TruA alpha/beta" evidence="8">
    <location>
        <begin position="144"/>
        <end position="247"/>
    </location>
</feature>
<dbReference type="GO" id="GO:0160147">
    <property type="term" value="F:tRNA pseudouridine(38-40) synthase activity"/>
    <property type="evidence" value="ECO:0007669"/>
    <property type="project" value="UniProtKB-EC"/>
</dbReference>
<comment type="caution">
    <text evidence="9">The sequence shown here is derived from an EMBL/GenBank/DDBJ whole genome shotgun (WGS) entry which is preliminary data.</text>
</comment>
<dbReference type="InterPro" id="IPR020097">
    <property type="entry name" value="PsdUridine_synth_TruA_a/b_dom"/>
</dbReference>
<evidence type="ECO:0000256" key="5">
    <source>
        <dbReference type="PIRSR" id="PIRSR001430-1"/>
    </source>
</evidence>
<dbReference type="Gene3D" id="3.30.70.580">
    <property type="entry name" value="Pseudouridine synthase I, catalytic domain, N-terminal subdomain"/>
    <property type="match status" value="1"/>
</dbReference>
<dbReference type="Proteomes" id="UP000886865">
    <property type="component" value="Unassembled WGS sequence"/>
</dbReference>
<dbReference type="InterPro" id="IPR020094">
    <property type="entry name" value="TruA/RsuA/RluB/E/F_N"/>
</dbReference>
<evidence type="ECO:0000256" key="2">
    <source>
        <dbReference type="ARBA" id="ARBA00022694"/>
    </source>
</evidence>
<dbReference type="GO" id="GO:0031119">
    <property type="term" value="P:tRNA pseudouridine synthesis"/>
    <property type="evidence" value="ECO:0007669"/>
    <property type="project" value="UniProtKB-UniRule"/>
</dbReference>
<name>A0A9D1FI84_9BACT</name>
<evidence type="ECO:0000256" key="7">
    <source>
        <dbReference type="RuleBase" id="RU003792"/>
    </source>
</evidence>
<dbReference type="EMBL" id="DVJQ01000012">
    <property type="protein sequence ID" value="HIS73660.1"/>
    <property type="molecule type" value="Genomic_DNA"/>
</dbReference>
<dbReference type="Pfam" id="PF01416">
    <property type="entry name" value="PseudoU_synth_1"/>
    <property type="match status" value="2"/>
</dbReference>
<evidence type="ECO:0000256" key="1">
    <source>
        <dbReference type="ARBA" id="ARBA00009375"/>
    </source>
</evidence>
<dbReference type="Gene3D" id="3.30.70.660">
    <property type="entry name" value="Pseudouridine synthase I, catalytic domain, C-terminal subdomain"/>
    <property type="match status" value="1"/>
</dbReference>
<feature type="binding site" evidence="4 6">
    <location>
        <position position="112"/>
    </location>
    <ligand>
        <name>substrate</name>
    </ligand>
</feature>
<dbReference type="AlphaFoldDB" id="A0A9D1FI84"/>
<protein>
    <recommendedName>
        <fullName evidence="4">tRNA pseudouridine synthase A</fullName>
        <ecNumber evidence="4">5.4.99.12</ecNumber>
    </recommendedName>
    <alternativeName>
        <fullName evidence="4">tRNA pseudouridine(38-40) synthase</fullName>
    </alternativeName>
    <alternativeName>
        <fullName evidence="4">tRNA pseudouridylate synthase I</fullName>
    </alternativeName>
    <alternativeName>
        <fullName evidence="4">tRNA-uridine isomerase I</fullName>
    </alternativeName>
</protein>
<comment type="catalytic activity">
    <reaction evidence="4 7">
        <text>uridine(38/39/40) in tRNA = pseudouridine(38/39/40) in tRNA</text>
        <dbReference type="Rhea" id="RHEA:22376"/>
        <dbReference type="Rhea" id="RHEA-COMP:10085"/>
        <dbReference type="Rhea" id="RHEA-COMP:10087"/>
        <dbReference type="ChEBI" id="CHEBI:65314"/>
        <dbReference type="ChEBI" id="CHEBI:65315"/>
        <dbReference type="EC" id="5.4.99.12"/>
    </reaction>
</comment>
<evidence type="ECO:0000256" key="6">
    <source>
        <dbReference type="PIRSR" id="PIRSR001430-2"/>
    </source>
</evidence>
<accession>A0A9D1FI84</accession>
<reference evidence="9" key="1">
    <citation type="submission" date="2020-10" db="EMBL/GenBank/DDBJ databases">
        <authorList>
            <person name="Gilroy R."/>
        </authorList>
    </citation>
    <scope>NUCLEOTIDE SEQUENCE</scope>
    <source>
        <strain evidence="9">CHK152-2871</strain>
    </source>
</reference>
<feature type="active site" description="Nucleophile" evidence="4 5">
    <location>
        <position position="53"/>
    </location>
</feature>
<comment type="similarity">
    <text evidence="1 4 7">Belongs to the tRNA pseudouridine synthase TruA family.</text>
</comment>
<dbReference type="PANTHER" id="PTHR11142">
    <property type="entry name" value="PSEUDOURIDYLATE SYNTHASE"/>
    <property type="match status" value="1"/>
</dbReference>